<feature type="transmembrane region" description="Helical" evidence="9">
    <location>
        <begin position="1582"/>
        <end position="1604"/>
    </location>
</feature>
<feature type="domain" description="PLAT" evidence="10">
    <location>
        <begin position="812"/>
        <end position="932"/>
    </location>
</feature>
<keyword evidence="5 9" id="KW-1133">Transmembrane helix</keyword>
<feature type="transmembrane region" description="Helical" evidence="9">
    <location>
        <begin position="1015"/>
        <end position="1041"/>
    </location>
</feature>
<dbReference type="SMART" id="SM00303">
    <property type="entry name" value="GPS"/>
    <property type="match status" value="1"/>
</dbReference>
<organism evidence="11 12">
    <name type="scientific">Saccoglossus kowalevskii</name>
    <name type="common">Acorn worm</name>
    <dbReference type="NCBI Taxonomy" id="10224"/>
    <lineage>
        <taxon>Eukaryota</taxon>
        <taxon>Metazoa</taxon>
        <taxon>Hemichordata</taxon>
        <taxon>Enteropneusta</taxon>
        <taxon>Harrimaniidae</taxon>
        <taxon>Saccoglossus</taxon>
    </lineage>
</organism>
<dbReference type="InterPro" id="IPR046791">
    <property type="entry name" value="Polycystin_dom"/>
</dbReference>
<dbReference type="InterPro" id="IPR002859">
    <property type="entry name" value="PKD/REJ-like"/>
</dbReference>
<dbReference type="InterPro" id="IPR001024">
    <property type="entry name" value="PLAT/LH2_dom"/>
</dbReference>
<dbReference type="InterPro" id="IPR013122">
    <property type="entry name" value="PKD1_2_channel"/>
</dbReference>
<evidence type="ECO:0000256" key="2">
    <source>
        <dbReference type="ARBA" id="ARBA00007200"/>
    </source>
</evidence>
<dbReference type="Gene3D" id="2.60.220.50">
    <property type="match status" value="1"/>
</dbReference>
<dbReference type="PROSITE" id="PS50095">
    <property type="entry name" value="PLAT"/>
    <property type="match status" value="1"/>
</dbReference>
<evidence type="ECO:0000256" key="6">
    <source>
        <dbReference type="ARBA" id="ARBA00023136"/>
    </source>
</evidence>
<dbReference type="Pfam" id="PF01477">
    <property type="entry name" value="PLAT"/>
    <property type="match status" value="1"/>
</dbReference>
<feature type="transmembrane region" description="Helical" evidence="9">
    <location>
        <begin position="975"/>
        <end position="995"/>
    </location>
</feature>
<dbReference type="Gene3D" id="2.60.60.20">
    <property type="entry name" value="PLAT/LH2 domain"/>
    <property type="match status" value="1"/>
</dbReference>
<dbReference type="InterPro" id="IPR051223">
    <property type="entry name" value="Polycystin"/>
</dbReference>
<comment type="similarity">
    <text evidence="2">Belongs to the polycystin family.</text>
</comment>
<keyword evidence="7" id="KW-0325">Glycoprotein</keyword>
<evidence type="ECO:0000256" key="1">
    <source>
        <dbReference type="ARBA" id="ARBA00004141"/>
    </source>
</evidence>
<sequence>MDTVGRACIIQIYQDIKHVILNYYCLSDFEQVGKTECKIFRPGRILHNPCSENVRNLGGMHRIHVKLKGTQARGQAPYDGCRLMPEPSRMLRTLGIMYTQMIVARHCEELNKWRDDGRCGPGFPAPNGLPAAECDPKSLRYCCSPNKWCGITAEHCDCSGCTHYTAPVPELTISFPGDVHYLVSSLRPLSIETVCKSCNLDEVVKFTWKLQQKSIISNAFEDVLGYETESSATANRGTTLLDKFQISCYEWQDEGPSVLYPSTPSTDTNGNTNGLKYQIKISYHNSSTDSELISMSNESTSTPMIFPSGDVVNNYTVDIFIKIIDELGSSALINTSVQVMEISNEADMEAAVDQILTGEMLNIIANTEDDSLVLASVDAVVNLLQTWTSEIQDASGTVEADQPTNSKSSKKMQGVIMIELVSELLSSTLKEGNITDFVMVKSVTEGLLKTSSNILERSHSNQDIEIKEQDEMMMNKLIDAVDTCLDIALEMAPANGESVSFKTSMFEAEVSKQNSSALFGKQFNSSYGGFTLPSVARESRNTTQFISKIKFVALAINPYVLKSPAIFQNSPIVSLDIMDENGNNVYIDGDYVIDITLPDNNAEDSSLHALMYGNDTSAFELNATTADSALVLTIQVDAPVAYDIYLQAGMMPNESQYDVKWTLSDNCSNILYYRVVERDTYHLLVKSYTQNTSVYMVTLTSTFLVCRYWNTTIQEWKSDGCSPVQSEMNTITCVCNHLTSFTAGEFVVPVNKIDFSSVFNKDIADNAVVLATVLVFFAIYAILALWLRRKDKNDWNMWYTLPLAGNQTNDKYYYRVTVYTGFRLGAGTLSDIQFNISGETKESGIRHLMDKHNKMAFTTGSVHSFLLAVPCHLGPLCYIHIWLSEHSKEIFDSWFLDRIEVFDTQTEERFNFVCYKWFAVDREDEKVERVLPVSGGTQMSSFVHICWSNSRDKMTDDYLWGSMFTRPVPSNFTRVQRLSCCAVAFYLAMIANAMFYDTADAVGDTKSIYIGPLRLSLGTLYIGLISALITMPPSIIIMQLFQKSRPFRRKNCTNDGDKEMPKNDHPLPWFCVGIAWFIVFCAMFLSSFFVVLYSLQWGAEVSRQWLTSQMTSFFLSALVIDPLKALVMVIFVSSMFSWLKKPYAKVINERDHGTDVFSNNHQTEGSSIPNQPPNKQTMKQAKTIKRKDIILKTIFKDAVVYTLLILFSMEISTTYRPKSSYYTNKALANIVKSGDISPCNEMSCYYSWLNQTLTATLHSGYYYNGHKMEAGRIDLLTNVISYVIAPVVLRQLRIKPGTCTVPIKMGNIISECNAEYSVLAEEKGTFNTSWTEYNVTIDNMTMTSYEPWTHSSLYGEHMAPYFWSKMGNPYSSDGYIAVLGRNLSQSQDRINDLIQAGWIDSLTRAVFVEFAAYNPNVRVLSLVTILTEFFEHGTTTDTLRIDTLALFDLMTMDFDIFISLVCHISYFIVVMWASYYCFRQILKYGRRYFHRFWNRFQFTVTLLSSTSIGLYFVRLEITNWALAGSNKGFYGNFRYLVLIDGVFAIFVGLVSFMSVISYTRLLGLHRRTRIFQATLSIAKDSIISFSLILVIVTFAYIQLIYFYFGRTTLPFKSVRDTLLTLLSVLGGSLKANGEGILSESTKAGQLFIASYVVLESWILLMLLQSVICDACSQAQVELDTQWKDPDVMNVIMEWITSMKLYKRLHGLYKHYIYRQSGRKYRKHHNEKEHIRNETEDPSQYLIQLENRILLLENKLDEFLHDILN</sequence>
<feature type="transmembrane region" description="Helical" evidence="9">
    <location>
        <begin position="1535"/>
        <end position="1561"/>
    </location>
</feature>
<evidence type="ECO:0000256" key="7">
    <source>
        <dbReference type="ARBA" id="ARBA00023180"/>
    </source>
</evidence>
<evidence type="ECO:0000256" key="3">
    <source>
        <dbReference type="ARBA" id="ARBA00022692"/>
    </source>
</evidence>
<keyword evidence="6 9" id="KW-0472">Membrane</keyword>
<comment type="caution">
    <text evidence="8">Lacks conserved residue(s) required for the propagation of feature annotation.</text>
</comment>
<comment type="subcellular location">
    <subcellularLocation>
        <location evidence="1">Membrane</location>
        <topology evidence="1">Multi-pass membrane protein</topology>
    </subcellularLocation>
</comment>
<accession>A0ABM0GU74</accession>
<feature type="transmembrane region" description="Helical" evidence="9">
    <location>
        <begin position="1113"/>
        <end position="1139"/>
    </location>
</feature>
<dbReference type="SMART" id="SM00308">
    <property type="entry name" value="LH2"/>
    <property type="match status" value="1"/>
</dbReference>
<evidence type="ECO:0000259" key="10">
    <source>
        <dbReference type="PROSITE" id="PS50095"/>
    </source>
</evidence>
<dbReference type="RefSeq" id="XP_002737449.1">
    <property type="nucleotide sequence ID" value="XM_002737403.1"/>
</dbReference>
<dbReference type="GeneID" id="100372981"/>
<gene>
    <name evidence="12" type="primary">LOC100372981</name>
</gene>
<dbReference type="Pfam" id="PF02010">
    <property type="entry name" value="REJ"/>
    <property type="match status" value="1"/>
</dbReference>
<reference evidence="12" key="1">
    <citation type="submission" date="2025-08" db="UniProtKB">
        <authorList>
            <consortium name="RefSeq"/>
        </authorList>
    </citation>
    <scope>IDENTIFICATION</scope>
    <source>
        <tissue evidence="12">Testes</tissue>
    </source>
</reference>
<name>A0ABM0GU74_SACKO</name>
<dbReference type="InterPro" id="IPR003915">
    <property type="entry name" value="PKD_2"/>
</dbReference>
<dbReference type="CDD" id="cd10909">
    <property type="entry name" value="ChtBD1_GH18_2"/>
    <property type="match status" value="1"/>
</dbReference>
<dbReference type="Pfam" id="PF01825">
    <property type="entry name" value="GPS"/>
    <property type="match status" value="1"/>
</dbReference>
<dbReference type="Proteomes" id="UP000694865">
    <property type="component" value="Unplaced"/>
</dbReference>
<evidence type="ECO:0000256" key="8">
    <source>
        <dbReference type="PROSITE-ProRule" id="PRU00152"/>
    </source>
</evidence>
<feature type="transmembrane region" description="Helical" evidence="9">
    <location>
        <begin position="767"/>
        <end position="787"/>
    </location>
</feature>
<dbReference type="Pfam" id="PF20519">
    <property type="entry name" value="Polycystin_dom"/>
    <property type="match status" value="1"/>
</dbReference>
<evidence type="ECO:0000313" key="12">
    <source>
        <dbReference type="RefSeq" id="XP_002737449.1"/>
    </source>
</evidence>
<dbReference type="InterPro" id="IPR036392">
    <property type="entry name" value="PLAT/LH2_dom_sf"/>
</dbReference>
<protein>
    <submittedName>
        <fullName evidence="12">Polycystic kidney disease protein 1-like 2-like</fullName>
    </submittedName>
</protein>
<evidence type="ECO:0000256" key="4">
    <source>
        <dbReference type="ARBA" id="ARBA00022729"/>
    </source>
</evidence>
<keyword evidence="11" id="KW-1185">Reference proteome</keyword>
<keyword evidence="4" id="KW-0732">Signal</keyword>
<dbReference type="Pfam" id="PF08016">
    <property type="entry name" value="PKD_channel"/>
    <property type="match status" value="1"/>
</dbReference>
<dbReference type="PRINTS" id="PR01433">
    <property type="entry name" value="POLYCYSTIN2"/>
</dbReference>
<feature type="transmembrane region" description="Helical" evidence="9">
    <location>
        <begin position="1498"/>
        <end position="1515"/>
    </location>
</feature>
<keyword evidence="3 9" id="KW-0812">Transmembrane</keyword>
<proteinExistence type="inferred from homology"/>
<evidence type="ECO:0000313" key="11">
    <source>
        <dbReference type="Proteomes" id="UP000694865"/>
    </source>
</evidence>
<dbReference type="PANTHER" id="PTHR10877:SF150">
    <property type="entry name" value="REJ DOMAIN-CONTAINING PROTEIN"/>
    <property type="match status" value="1"/>
</dbReference>
<feature type="transmembrane region" description="Helical" evidence="9">
    <location>
        <begin position="1456"/>
        <end position="1478"/>
    </location>
</feature>
<feature type="transmembrane region" description="Helical" evidence="9">
    <location>
        <begin position="1067"/>
        <end position="1093"/>
    </location>
</feature>
<dbReference type="InterPro" id="IPR000203">
    <property type="entry name" value="GPS"/>
</dbReference>
<dbReference type="PANTHER" id="PTHR10877">
    <property type="entry name" value="POLYCYSTIN FAMILY MEMBER"/>
    <property type="match status" value="1"/>
</dbReference>
<evidence type="ECO:0000256" key="9">
    <source>
        <dbReference type="SAM" id="Phobius"/>
    </source>
</evidence>
<evidence type="ECO:0000256" key="5">
    <source>
        <dbReference type="ARBA" id="ARBA00022989"/>
    </source>
</evidence>
<dbReference type="InterPro" id="IPR046338">
    <property type="entry name" value="GAIN_dom_sf"/>
</dbReference>
<dbReference type="SUPFAM" id="SSF49723">
    <property type="entry name" value="Lipase/lipooxygenase domain (PLAT/LH2 domain)"/>
    <property type="match status" value="1"/>
</dbReference>